<dbReference type="InterPro" id="IPR032872">
    <property type="entry name" value="WAK_assoc_C"/>
</dbReference>
<keyword evidence="6" id="KW-0732">Signal</keyword>
<evidence type="ECO:0000259" key="7">
    <source>
        <dbReference type="PROSITE" id="PS50011"/>
    </source>
</evidence>
<dbReference type="Pfam" id="PF14380">
    <property type="entry name" value="WAK_assoc"/>
    <property type="match status" value="1"/>
</dbReference>
<dbReference type="Pfam" id="PF00069">
    <property type="entry name" value="Pkinase"/>
    <property type="match status" value="1"/>
</dbReference>
<dbReference type="AlphaFoldDB" id="A0A8X7YU34"/>
<dbReference type="PANTHER" id="PTHR46008:SF18">
    <property type="entry name" value="PROTEIN KINASE DOMAIN-CONTAINING PROTEIN"/>
    <property type="match status" value="1"/>
</dbReference>
<dbReference type="InterPro" id="IPR008266">
    <property type="entry name" value="Tyr_kinase_AS"/>
</dbReference>
<keyword evidence="5" id="KW-0812">Transmembrane</keyword>
<dbReference type="CDD" id="cd14066">
    <property type="entry name" value="STKc_IRAK"/>
    <property type="match status" value="1"/>
</dbReference>
<evidence type="ECO:0000313" key="8">
    <source>
        <dbReference type="EMBL" id="KAG6758953.1"/>
    </source>
</evidence>
<dbReference type="PROSITE" id="PS00109">
    <property type="entry name" value="PROTEIN_KINASE_TYR"/>
    <property type="match status" value="1"/>
</dbReference>
<dbReference type="InterPro" id="IPR017441">
    <property type="entry name" value="Protein_kinase_ATP_BS"/>
</dbReference>
<evidence type="ECO:0000256" key="1">
    <source>
        <dbReference type="ARBA" id="ARBA00022741"/>
    </source>
</evidence>
<dbReference type="PROSITE" id="PS00107">
    <property type="entry name" value="PROTEIN_KINASE_ATP"/>
    <property type="match status" value="1"/>
</dbReference>
<evidence type="ECO:0000313" key="9">
    <source>
        <dbReference type="Proteomes" id="UP000886885"/>
    </source>
</evidence>
<evidence type="ECO:0000256" key="6">
    <source>
        <dbReference type="SAM" id="SignalP"/>
    </source>
</evidence>
<feature type="chain" id="PRO_5036453608" description="Protein kinase domain-containing protein" evidence="6">
    <location>
        <begin position="28"/>
        <end position="693"/>
    </location>
</feature>
<gene>
    <name evidence="8" type="ORF">POTOM_035416</name>
</gene>
<accession>A0A8X7YU34</accession>
<dbReference type="EMBL" id="JAAWWB010000019">
    <property type="protein sequence ID" value="KAG6758953.1"/>
    <property type="molecule type" value="Genomic_DNA"/>
</dbReference>
<feature type="transmembrane region" description="Helical" evidence="5">
    <location>
        <begin position="272"/>
        <end position="295"/>
    </location>
</feature>
<comment type="caution">
    <text evidence="8">The sequence shown here is derived from an EMBL/GenBank/DDBJ whole genome shotgun (WGS) entry which is preliminary data.</text>
</comment>
<keyword evidence="5" id="KW-0472">Membrane</keyword>
<keyword evidence="3" id="KW-0325">Glycoprotein</keyword>
<evidence type="ECO:0000256" key="5">
    <source>
        <dbReference type="SAM" id="Phobius"/>
    </source>
</evidence>
<dbReference type="PANTHER" id="PTHR46008">
    <property type="entry name" value="LEAF RUST 10 DISEASE-RESISTANCE LOCUS RECEPTOR-LIKE PROTEIN KINASE-LIKE 1.4"/>
    <property type="match status" value="1"/>
</dbReference>
<sequence>MPQQPHHSFLLLSILILICSLYSIISADPLFHECTSKQDTSLRSSSCPPFASTSPPPFPFSFSPGCGHPFFQLKCSSPHSIISINNLSFSLLHFDPNSSSLLLSPQLSSLTSSRTIRSAATCLSDLSSIPAHSINLSGSPFRVSDSYCSRLSVLRSCSPPNLPNCSHCPWECKLVKNPLYLLNDCGSATPRSLQKQGCQTDILEYLDNFLKIGFQVEYDESQDSFFSSCRECKSKKGICGFNSSDPEKNFFCFQSKNRFSPTWIHQNDPNRVAILCSISAVLCLVIAVLVFGIVFRFRRLKSLKTEDDPTTLFLHRHRSASLLPPAFTFEELESSTNRFDPKRKIGDGGFGSVYLGQLSDARIVAVKYLHRHHQAAAAGRAFSNKSFCNEILILSSINHSNLVKLHGYCSDPRGLLLVYDYVPNGTLADHLHGTNNLHRKSSLTWQVRLDIALQTALAIEYLHFSVKPPIVHRDITSSNIFIERDMRIKVGDFGLSRLLVLPETSSSSSGYVCTGPQGTPGYLDPDYHRSFRLTEKSDVYSFGVVLLELVSGLRAVDQSRDKREMALADLVVSKIQMGLLRQVVDPVLGVDEETMNGIESVAELAFRCVAADKDDRPDSREVVEELSRIRSRMIGINCAKELAWLKVLIMLWAWLCSGVGRSVVDCCGLGLLIDLTTSHGWAFYVVWFDYRHL</sequence>
<feature type="domain" description="Protein kinase" evidence="7">
    <location>
        <begin position="339"/>
        <end position="629"/>
    </location>
</feature>
<feature type="binding site" evidence="4">
    <location>
        <position position="367"/>
    </location>
    <ligand>
        <name>ATP</name>
        <dbReference type="ChEBI" id="CHEBI:30616"/>
    </ligand>
</feature>
<dbReference type="OrthoDB" id="635774at2759"/>
<dbReference type="PROSITE" id="PS50011">
    <property type="entry name" value="PROTEIN_KINASE_DOM"/>
    <property type="match status" value="1"/>
</dbReference>
<evidence type="ECO:0000256" key="2">
    <source>
        <dbReference type="ARBA" id="ARBA00022840"/>
    </source>
</evidence>
<dbReference type="Proteomes" id="UP000886885">
    <property type="component" value="Chromosome 10A"/>
</dbReference>
<feature type="signal peptide" evidence="6">
    <location>
        <begin position="1"/>
        <end position="27"/>
    </location>
</feature>
<keyword evidence="5" id="KW-1133">Transmembrane helix</keyword>
<reference evidence="8" key="1">
    <citation type="journal article" date="2020" name="bioRxiv">
        <title>Hybrid origin of Populus tomentosa Carr. identified through genome sequencing and phylogenomic analysis.</title>
        <authorList>
            <person name="An X."/>
            <person name="Gao K."/>
            <person name="Chen Z."/>
            <person name="Li J."/>
            <person name="Yang X."/>
            <person name="Yang X."/>
            <person name="Zhou J."/>
            <person name="Guo T."/>
            <person name="Zhao T."/>
            <person name="Huang S."/>
            <person name="Miao D."/>
            <person name="Khan W.U."/>
            <person name="Rao P."/>
            <person name="Ye M."/>
            <person name="Lei B."/>
            <person name="Liao W."/>
            <person name="Wang J."/>
            <person name="Ji L."/>
            <person name="Li Y."/>
            <person name="Guo B."/>
            <person name="Mustafa N.S."/>
            <person name="Li S."/>
            <person name="Yun Q."/>
            <person name="Keller S.R."/>
            <person name="Mao J."/>
            <person name="Zhang R."/>
            <person name="Strauss S.H."/>
        </authorList>
    </citation>
    <scope>NUCLEOTIDE SEQUENCE</scope>
    <source>
        <strain evidence="8">GM15</strain>
        <tissue evidence="8">Leaf</tissue>
    </source>
</reference>
<proteinExistence type="predicted"/>
<evidence type="ECO:0000256" key="4">
    <source>
        <dbReference type="PROSITE-ProRule" id="PRU10141"/>
    </source>
</evidence>
<keyword evidence="2 4" id="KW-0067">ATP-binding</keyword>
<organism evidence="8 9">
    <name type="scientific">Populus tomentosa</name>
    <name type="common">Chinese white poplar</name>
    <dbReference type="NCBI Taxonomy" id="118781"/>
    <lineage>
        <taxon>Eukaryota</taxon>
        <taxon>Viridiplantae</taxon>
        <taxon>Streptophyta</taxon>
        <taxon>Embryophyta</taxon>
        <taxon>Tracheophyta</taxon>
        <taxon>Spermatophyta</taxon>
        <taxon>Magnoliopsida</taxon>
        <taxon>eudicotyledons</taxon>
        <taxon>Gunneridae</taxon>
        <taxon>Pentapetalae</taxon>
        <taxon>rosids</taxon>
        <taxon>fabids</taxon>
        <taxon>Malpighiales</taxon>
        <taxon>Salicaceae</taxon>
        <taxon>Saliceae</taxon>
        <taxon>Populus</taxon>
    </lineage>
</organism>
<keyword evidence="1 4" id="KW-0547">Nucleotide-binding</keyword>
<keyword evidence="9" id="KW-1185">Reference proteome</keyword>
<dbReference type="GO" id="GO:0005524">
    <property type="term" value="F:ATP binding"/>
    <property type="evidence" value="ECO:0007669"/>
    <property type="project" value="UniProtKB-UniRule"/>
</dbReference>
<evidence type="ECO:0000256" key="3">
    <source>
        <dbReference type="ARBA" id="ARBA00023180"/>
    </source>
</evidence>
<dbReference type="GO" id="GO:0004672">
    <property type="term" value="F:protein kinase activity"/>
    <property type="evidence" value="ECO:0007669"/>
    <property type="project" value="InterPro"/>
</dbReference>
<dbReference type="FunFam" id="3.30.200.20:FF:000736">
    <property type="entry name" value="Putative serine/threonine-protein kinase At1g18390 family"/>
    <property type="match status" value="1"/>
</dbReference>
<dbReference type="InterPro" id="IPR000719">
    <property type="entry name" value="Prot_kinase_dom"/>
</dbReference>
<protein>
    <recommendedName>
        <fullName evidence="7">Protein kinase domain-containing protein</fullName>
    </recommendedName>
</protein>
<name>A0A8X7YU34_POPTO</name>